<dbReference type="Pfam" id="PF14359">
    <property type="entry name" value="DUF4406"/>
    <property type="match status" value="1"/>
</dbReference>
<evidence type="ECO:0000313" key="2">
    <source>
        <dbReference type="Proteomes" id="UP000261212"/>
    </source>
</evidence>
<proteinExistence type="predicted"/>
<sequence length="100" mass="11265">MKIYLAGSITDDPNYKNKFDEAEEYLKSLGYTVLNPTVLPGEMSYEDYSPICFAMIDVADCMAVIDGIGTSNGVHMEIDYILKNNINTYVYTLDELKKTT</sequence>
<dbReference type="RefSeq" id="WP_117532860.1">
    <property type="nucleotide sequence ID" value="NZ_QUSM01000009.1"/>
</dbReference>
<dbReference type="AlphaFoldDB" id="A0A3E3DUG3"/>
<organism evidence="1 2">
    <name type="scientific">Anaerofustis stercorihominis</name>
    <dbReference type="NCBI Taxonomy" id="214853"/>
    <lineage>
        <taxon>Bacteria</taxon>
        <taxon>Bacillati</taxon>
        <taxon>Bacillota</taxon>
        <taxon>Clostridia</taxon>
        <taxon>Eubacteriales</taxon>
        <taxon>Eubacteriaceae</taxon>
        <taxon>Anaerofustis</taxon>
    </lineage>
</organism>
<protein>
    <submittedName>
        <fullName evidence="1">DUF4406 domain-containing protein</fullName>
    </submittedName>
</protein>
<evidence type="ECO:0000313" key="1">
    <source>
        <dbReference type="EMBL" id="RGD72924.1"/>
    </source>
</evidence>
<dbReference type="SUPFAM" id="SSF52309">
    <property type="entry name" value="N-(deoxy)ribosyltransferase-like"/>
    <property type="match status" value="1"/>
</dbReference>
<reference evidence="1 2" key="1">
    <citation type="submission" date="2018-08" db="EMBL/GenBank/DDBJ databases">
        <title>A genome reference for cultivated species of the human gut microbiota.</title>
        <authorList>
            <person name="Zou Y."/>
            <person name="Xue W."/>
            <person name="Luo G."/>
        </authorList>
    </citation>
    <scope>NUCLEOTIDE SEQUENCE [LARGE SCALE GENOMIC DNA]</scope>
    <source>
        <strain evidence="1 2">AM25-6</strain>
    </source>
</reference>
<comment type="caution">
    <text evidence="1">The sequence shown here is derived from an EMBL/GenBank/DDBJ whole genome shotgun (WGS) entry which is preliminary data.</text>
</comment>
<dbReference type="InterPro" id="IPR025518">
    <property type="entry name" value="DUF4406"/>
</dbReference>
<dbReference type="EMBL" id="QUSM01000009">
    <property type="protein sequence ID" value="RGD72924.1"/>
    <property type="molecule type" value="Genomic_DNA"/>
</dbReference>
<dbReference type="Proteomes" id="UP000261212">
    <property type="component" value="Unassembled WGS sequence"/>
</dbReference>
<name>A0A3E3DUG3_9FIRM</name>
<dbReference type="Gene3D" id="3.40.50.450">
    <property type="match status" value="1"/>
</dbReference>
<gene>
    <name evidence="1" type="ORF">DW687_11830</name>
</gene>
<accession>A0A3E3DUG3</accession>